<protein>
    <submittedName>
        <fullName evidence="1">Putative ovule protein</fullName>
    </submittedName>
</protein>
<dbReference type="AlphaFoldDB" id="A0A0V0GIQ4"/>
<proteinExistence type="predicted"/>
<evidence type="ECO:0000313" key="1">
    <source>
        <dbReference type="EMBL" id="JAP08117.1"/>
    </source>
</evidence>
<name>A0A0V0GIQ4_SOLCH</name>
<reference evidence="1" key="1">
    <citation type="submission" date="2015-12" db="EMBL/GenBank/DDBJ databases">
        <title>Gene expression during late stages of embryo sac development: a critical building block for successful pollen-pistil interactions.</title>
        <authorList>
            <person name="Liu Y."/>
            <person name="Joly V."/>
            <person name="Sabar M."/>
            <person name="Matton D.P."/>
        </authorList>
    </citation>
    <scope>NUCLEOTIDE SEQUENCE</scope>
</reference>
<dbReference type="EMBL" id="GEDG01030249">
    <property type="protein sequence ID" value="JAP12044.1"/>
    <property type="molecule type" value="Transcribed_RNA"/>
</dbReference>
<sequence>MASVLTLSMAYDIRFHIPVSIIMSKETEDALYEGWEDSLHNFWCKQVVIDGTEDVLNAIDWL</sequence>
<organism evidence="1">
    <name type="scientific">Solanum chacoense</name>
    <name type="common">Chaco potato</name>
    <dbReference type="NCBI Taxonomy" id="4108"/>
    <lineage>
        <taxon>Eukaryota</taxon>
        <taxon>Viridiplantae</taxon>
        <taxon>Streptophyta</taxon>
        <taxon>Embryophyta</taxon>
        <taxon>Tracheophyta</taxon>
        <taxon>Spermatophyta</taxon>
        <taxon>Magnoliopsida</taxon>
        <taxon>eudicotyledons</taxon>
        <taxon>Gunneridae</taxon>
        <taxon>Pentapetalae</taxon>
        <taxon>asterids</taxon>
        <taxon>lamiids</taxon>
        <taxon>Solanales</taxon>
        <taxon>Solanaceae</taxon>
        <taxon>Solanoideae</taxon>
        <taxon>Solaneae</taxon>
        <taxon>Solanum</taxon>
    </lineage>
</organism>
<accession>A0A0V0GIQ4</accession>
<dbReference type="EMBL" id="GEDG01037454">
    <property type="protein sequence ID" value="JAP08117.1"/>
    <property type="molecule type" value="Transcribed_RNA"/>
</dbReference>